<feature type="region of interest" description="Disordered" evidence="1">
    <location>
        <begin position="107"/>
        <end position="182"/>
    </location>
</feature>
<reference evidence="2" key="1">
    <citation type="journal article" date="2012" name="Nat. Biotechnol.">
        <title>Reference genome sequence of the model plant Setaria.</title>
        <authorList>
            <person name="Bennetzen J.L."/>
            <person name="Schmutz J."/>
            <person name="Wang H."/>
            <person name="Percifield R."/>
            <person name="Hawkins J."/>
            <person name="Pontaroli A.C."/>
            <person name="Estep M."/>
            <person name="Feng L."/>
            <person name="Vaughn J.N."/>
            <person name="Grimwood J."/>
            <person name="Jenkins J."/>
            <person name="Barry K."/>
            <person name="Lindquist E."/>
            <person name="Hellsten U."/>
            <person name="Deshpande S."/>
            <person name="Wang X."/>
            <person name="Wu X."/>
            <person name="Mitros T."/>
            <person name="Triplett J."/>
            <person name="Yang X."/>
            <person name="Ye C.Y."/>
            <person name="Mauro-Herrera M."/>
            <person name="Wang L."/>
            <person name="Li P."/>
            <person name="Sharma M."/>
            <person name="Sharma R."/>
            <person name="Ronald P.C."/>
            <person name="Panaud O."/>
            <person name="Kellogg E.A."/>
            <person name="Brutnell T.P."/>
            <person name="Doust A.N."/>
            <person name="Tuskan G.A."/>
            <person name="Rokhsar D."/>
            <person name="Devos K.M."/>
        </authorList>
    </citation>
    <scope>NUCLEOTIDE SEQUENCE [LARGE SCALE GENOMIC DNA]</scope>
    <source>
        <strain evidence="2">Yugu1</strain>
    </source>
</reference>
<feature type="compositionally biased region" description="Basic and acidic residues" evidence="1">
    <location>
        <begin position="107"/>
        <end position="119"/>
    </location>
</feature>
<name>A0A368S4P8_SETIT</name>
<reference evidence="2" key="2">
    <citation type="submission" date="2015-07" db="EMBL/GenBank/DDBJ databases">
        <authorList>
            <person name="Noorani M."/>
        </authorList>
    </citation>
    <scope>NUCLEOTIDE SEQUENCE</scope>
    <source>
        <strain evidence="2">Yugu1</strain>
    </source>
</reference>
<organism evidence="2">
    <name type="scientific">Setaria italica</name>
    <name type="common">Foxtail millet</name>
    <name type="synonym">Panicum italicum</name>
    <dbReference type="NCBI Taxonomy" id="4555"/>
    <lineage>
        <taxon>Eukaryota</taxon>
        <taxon>Viridiplantae</taxon>
        <taxon>Streptophyta</taxon>
        <taxon>Embryophyta</taxon>
        <taxon>Tracheophyta</taxon>
        <taxon>Spermatophyta</taxon>
        <taxon>Magnoliopsida</taxon>
        <taxon>Liliopsida</taxon>
        <taxon>Poales</taxon>
        <taxon>Poaceae</taxon>
        <taxon>PACMAD clade</taxon>
        <taxon>Panicoideae</taxon>
        <taxon>Panicodae</taxon>
        <taxon>Paniceae</taxon>
        <taxon>Cenchrinae</taxon>
        <taxon>Setaria</taxon>
    </lineage>
</organism>
<sequence length="182" mass="18296">MALLHPYMSRSPATPPADAMDHRRLTGPHDAGACVAAAGDGKRLSMRRRSLSAPAAAARSLVHSASAAAKGGGGSGSGGAEEATLAPATAMAGRRVLGIPGWCSQEKGTEVVPRSRGDGDGEEAAEETVESDEEEDDDDEEKVRWRRWVGAGEAGSFAGAGGSGGCGVRAWPVGMGGGAARA</sequence>
<proteinExistence type="predicted"/>
<protein>
    <submittedName>
        <fullName evidence="2">Uncharacterized protein</fullName>
    </submittedName>
</protein>
<evidence type="ECO:0000256" key="1">
    <source>
        <dbReference type="SAM" id="MobiDB-lite"/>
    </source>
</evidence>
<feature type="compositionally biased region" description="Gly residues" evidence="1">
    <location>
        <begin position="158"/>
        <end position="167"/>
    </location>
</feature>
<gene>
    <name evidence="2" type="ORF">SETIT_8G055200v2</name>
</gene>
<dbReference type="AlphaFoldDB" id="A0A368S4P8"/>
<dbReference type="EMBL" id="CM003535">
    <property type="protein sequence ID" value="RCV37341.1"/>
    <property type="molecule type" value="Genomic_DNA"/>
</dbReference>
<accession>A0A368S4P8</accession>
<evidence type="ECO:0000313" key="2">
    <source>
        <dbReference type="EMBL" id="RCV37341.1"/>
    </source>
</evidence>
<feature type="compositionally biased region" description="Acidic residues" evidence="1">
    <location>
        <begin position="120"/>
        <end position="140"/>
    </location>
</feature>